<gene>
    <name evidence="4" type="ORF">A2618_00350</name>
</gene>
<name>A0A1F5FY25_9BACT</name>
<dbReference type="Proteomes" id="UP000177921">
    <property type="component" value="Unassembled WGS sequence"/>
</dbReference>
<dbReference type="GO" id="GO:0016757">
    <property type="term" value="F:glycosyltransferase activity"/>
    <property type="evidence" value="ECO:0007669"/>
    <property type="project" value="InterPro"/>
</dbReference>
<reference evidence="4 5" key="1">
    <citation type="journal article" date="2016" name="Nat. Commun.">
        <title>Thousands of microbial genomes shed light on interconnected biogeochemical processes in an aquifer system.</title>
        <authorList>
            <person name="Anantharaman K."/>
            <person name="Brown C.T."/>
            <person name="Hug L.A."/>
            <person name="Sharon I."/>
            <person name="Castelle C.J."/>
            <person name="Probst A.J."/>
            <person name="Thomas B.C."/>
            <person name="Singh A."/>
            <person name="Wilkins M.J."/>
            <person name="Karaoz U."/>
            <person name="Brodie E.L."/>
            <person name="Williams K.H."/>
            <person name="Hubbard S.S."/>
            <person name="Banfield J.F."/>
        </authorList>
    </citation>
    <scope>NUCLEOTIDE SEQUENCE [LARGE SCALE GENOMIC DNA]</scope>
</reference>
<evidence type="ECO:0000313" key="5">
    <source>
        <dbReference type="Proteomes" id="UP000177921"/>
    </source>
</evidence>
<evidence type="ECO:0000259" key="2">
    <source>
        <dbReference type="Pfam" id="PF00534"/>
    </source>
</evidence>
<feature type="domain" description="Glycosyl transferase family 1" evidence="2">
    <location>
        <begin position="196"/>
        <end position="336"/>
    </location>
</feature>
<dbReference type="InterPro" id="IPR001296">
    <property type="entry name" value="Glyco_trans_1"/>
</dbReference>
<dbReference type="InterPro" id="IPR028098">
    <property type="entry name" value="Glyco_trans_4-like_N"/>
</dbReference>
<organism evidence="4 5">
    <name type="scientific">Candidatus Collierbacteria bacterium RIFOXYD1_FULL_46_26</name>
    <dbReference type="NCBI Taxonomy" id="1817732"/>
    <lineage>
        <taxon>Bacteria</taxon>
        <taxon>Candidatus Collieribacteriota</taxon>
    </lineage>
</organism>
<dbReference type="PANTHER" id="PTHR46401">
    <property type="entry name" value="GLYCOSYLTRANSFERASE WBBK-RELATED"/>
    <property type="match status" value="1"/>
</dbReference>
<dbReference type="EMBL" id="MFAR01000034">
    <property type="protein sequence ID" value="OGD84526.1"/>
    <property type="molecule type" value="Genomic_DNA"/>
</dbReference>
<evidence type="ECO:0000313" key="4">
    <source>
        <dbReference type="EMBL" id="OGD84526.1"/>
    </source>
</evidence>
<dbReference type="Gene3D" id="3.40.50.2000">
    <property type="entry name" value="Glycogen Phosphorylase B"/>
    <property type="match status" value="2"/>
</dbReference>
<dbReference type="PANTHER" id="PTHR46401:SF2">
    <property type="entry name" value="GLYCOSYLTRANSFERASE WBBK-RELATED"/>
    <property type="match status" value="1"/>
</dbReference>
<keyword evidence="1" id="KW-0808">Transferase</keyword>
<dbReference type="Pfam" id="PF00534">
    <property type="entry name" value="Glycos_transf_1"/>
    <property type="match status" value="1"/>
</dbReference>
<dbReference type="Pfam" id="PF13439">
    <property type="entry name" value="Glyco_transf_4"/>
    <property type="match status" value="1"/>
</dbReference>
<comment type="caution">
    <text evidence="4">The sequence shown here is derived from an EMBL/GenBank/DDBJ whole genome shotgun (WGS) entry which is preliminary data.</text>
</comment>
<proteinExistence type="predicted"/>
<protein>
    <recommendedName>
        <fullName evidence="6">Glycosyl transferase family 1 domain-containing protein</fullName>
    </recommendedName>
</protein>
<dbReference type="SUPFAM" id="SSF53756">
    <property type="entry name" value="UDP-Glycosyltransferase/glycogen phosphorylase"/>
    <property type="match status" value="1"/>
</dbReference>
<evidence type="ECO:0008006" key="6">
    <source>
        <dbReference type="Google" id="ProtNLM"/>
    </source>
</evidence>
<evidence type="ECO:0000256" key="1">
    <source>
        <dbReference type="ARBA" id="ARBA00022679"/>
    </source>
</evidence>
<sequence length="365" mass="41241">MKKLVINIDANEANVKNRVGTGQYTYHILKSWYQHSDYTFHLYHRDPLQGDMPPETNHWYYHQVGPVKGWLRFGLPLYLFTHPHHGIWWSPAHYLPSYTGGESVVTVHDLAYEYFPDLFLPTDLYKLKNWTRQAVKQATKVIAVSEATKHDLIQLYEVPEKKIAVVHNGYDAKTFNVSVPIDKKILTSYFLIPNSYILFLGTIQPRKNAIKLIQAFHLLKTQGYPGKLVLAGAIGWLADETLSVIKSSPEVKEIILTGYVDDETRRALYTFADVYVLPSLYEGFGVPALEAMACGAPIAVANNSSLPEVVGSAGLYFNASDPADIARAILEIKQDRSGWTQKSLARVKHFSWEKCAQETLKVLTA</sequence>
<dbReference type="AlphaFoldDB" id="A0A1F5FY25"/>
<evidence type="ECO:0000259" key="3">
    <source>
        <dbReference type="Pfam" id="PF13439"/>
    </source>
</evidence>
<accession>A0A1F5FY25</accession>
<dbReference type="CDD" id="cd03809">
    <property type="entry name" value="GT4_MtfB-like"/>
    <property type="match status" value="1"/>
</dbReference>
<feature type="domain" description="Glycosyltransferase subfamily 4-like N-terminal" evidence="3">
    <location>
        <begin position="82"/>
        <end position="172"/>
    </location>
</feature>